<comment type="caution">
    <text evidence="1">The sequence shown here is derived from an EMBL/GenBank/DDBJ whole genome shotgun (WGS) entry which is preliminary data.</text>
</comment>
<proteinExistence type="predicted"/>
<dbReference type="AlphaFoldDB" id="A0AAV9PSR5"/>
<dbReference type="RefSeq" id="XP_064664011.1">
    <property type="nucleotide sequence ID" value="XM_064797777.1"/>
</dbReference>
<organism evidence="1 2">
    <name type="scientific">Saxophila tyrrhenica</name>
    <dbReference type="NCBI Taxonomy" id="1690608"/>
    <lineage>
        <taxon>Eukaryota</taxon>
        <taxon>Fungi</taxon>
        <taxon>Dikarya</taxon>
        <taxon>Ascomycota</taxon>
        <taxon>Pezizomycotina</taxon>
        <taxon>Dothideomycetes</taxon>
        <taxon>Dothideomycetidae</taxon>
        <taxon>Mycosphaerellales</taxon>
        <taxon>Extremaceae</taxon>
        <taxon>Saxophila</taxon>
    </lineage>
</organism>
<dbReference type="PANTHER" id="PTHR36978">
    <property type="entry name" value="P-LOOP CONTAINING NUCLEOTIDE TRIPHOSPHATE HYDROLASE"/>
    <property type="match status" value="1"/>
</dbReference>
<evidence type="ECO:0008006" key="3">
    <source>
        <dbReference type="Google" id="ProtNLM"/>
    </source>
</evidence>
<accession>A0AAV9PSR5</accession>
<dbReference type="InterPro" id="IPR027417">
    <property type="entry name" value="P-loop_NTPase"/>
</dbReference>
<dbReference type="PANTHER" id="PTHR36978:SF4">
    <property type="entry name" value="P-LOOP CONTAINING NUCLEOSIDE TRIPHOSPHATE HYDROLASE PROTEIN"/>
    <property type="match status" value="1"/>
</dbReference>
<protein>
    <recommendedName>
        <fullName evidence="3">P-loop containing nucleoside triphosphate hydrolase protein</fullName>
    </recommendedName>
</protein>
<dbReference type="SUPFAM" id="SSF52540">
    <property type="entry name" value="P-loop containing nucleoside triphosphate hydrolases"/>
    <property type="match status" value="1"/>
</dbReference>
<dbReference type="Proteomes" id="UP001337655">
    <property type="component" value="Unassembled WGS sequence"/>
</dbReference>
<dbReference type="Gene3D" id="3.40.50.300">
    <property type="entry name" value="P-loop containing nucleotide triphosphate hydrolases"/>
    <property type="match status" value="1"/>
</dbReference>
<evidence type="ECO:0000313" key="2">
    <source>
        <dbReference type="Proteomes" id="UP001337655"/>
    </source>
</evidence>
<dbReference type="EMBL" id="JAVRRT010000001">
    <property type="protein sequence ID" value="KAK5175373.1"/>
    <property type="molecule type" value="Genomic_DNA"/>
</dbReference>
<keyword evidence="2" id="KW-1185">Reference proteome</keyword>
<gene>
    <name evidence="1" type="ORF">LTR77_000512</name>
</gene>
<name>A0AAV9PSR5_9PEZI</name>
<dbReference type="Pfam" id="PF17784">
    <property type="entry name" value="Sulfotransfer_4"/>
    <property type="match status" value="1"/>
</dbReference>
<reference evidence="1 2" key="1">
    <citation type="submission" date="2023-08" db="EMBL/GenBank/DDBJ databases">
        <title>Black Yeasts Isolated from many extreme environments.</title>
        <authorList>
            <person name="Coleine C."/>
            <person name="Stajich J.E."/>
            <person name="Selbmann L."/>
        </authorList>
    </citation>
    <scope>NUCLEOTIDE SEQUENCE [LARGE SCALE GENOMIC DNA]</scope>
    <source>
        <strain evidence="1 2">CCFEE 5935</strain>
    </source>
</reference>
<dbReference type="GeneID" id="89921862"/>
<evidence type="ECO:0000313" key="1">
    <source>
        <dbReference type="EMBL" id="KAK5175373.1"/>
    </source>
</evidence>
<sequence>MAPQILVFGLPRTGTQSLLDALEILGCSKTYHMRNVQERGHIDDWITLLKQRNEGEGVNLSLLDHLLDDCEAVADFPVSIFYRELLRLYPNAKVVVTSRNEDEWIRSMSTTLIDSHTKPDADTTRPMRPLAEAYHTYCWNNDFTQFGREYYRTYLRDVRVLARGRTVLEYHPGDGWASLCEFVKCDIPEESFPRKDEMAQYKSVEKELVK</sequence>
<dbReference type="InterPro" id="IPR040632">
    <property type="entry name" value="Sulfotransfer_4"/>
</dbReference>